<evidence type="ECO:0000313" key="1">
    <source>
        <dbReference type="EMBL" id="SPS02466.1"/>
    </source>
</evidence>
<protein>
    <submittedName>
        <fullName evidence="1">Uncharacterized protein</fullName>
    </submittedName>
</protein>
<proteinExistence type="predicted"/>
<gene>
    <name evidence="1" type="ORF">CBM2634_U100009</name>
</gene>
<dbReference type="EMBL" id="OVTA01000073">
    <property type="protein sequence ID" value="SPS02466.1"/>
    <property type="molecule type" value="Genomic_DNA"/>
</dbReference>
<name>A0A375JFS7_9BURK</name>
<evidence type="ECO:0000313" key="2">
    <source>
        <dbReference type="Proteomes" id="UP000256805"/>
    </source>
</evidence>
<sequence length="61" mass="7120">MKLSLPQSPNARSARHRVKDIHQTILTLYKALRSPLANGPWASMRRWGPPFSYVSLQRYRN</sequence>
<dbReference type="AlphaFoldDB" id="A0A375JFS7"/>
<organism evidence="1 2">
    <name type="scientific">Cupriavidus taiwanensis</name>
    <dbReference type="NCBI Taxonomy" id="164546"/>
    <lineage>
        <taxon>Bacteria</taxon>
        <taxon>Pseudomonadati</taxon>
        <taxon>Pseudomonadota</taxon>
        <taxon>Betaproteobacteria</taxon>
        <taxon>Burkholderiales</taxon>
        <taxon>Burkholderiaceae</taxon>
        <taxon>Cupriavidus</taxon>
    </lineage>
</organism>
<reference evidence="1 2" key="1">
    <citation type="submission" date="2018-01" db="EMBL/GenBank/DDBJ databases">
        <authorList>
            <person name="Gaut B.S."/>
            <person name="Morton B.R."/>
            <person name="Clegg M.T."/>
            <person name="Duvall M.R."/>
        </authorList>
    </citation>
    <scope>NUCLEOTIDE SEQUENCE [LARGE SCALE GENOMIC DNA]</scope>
    <source>
        <strain evidence="1">Cupriavidus taiwanensis cmp 52</strain>
    </source>
</reference>
<accession>A0A375JFS7</accession>
<dbReference type="Proteomes" id="UP000256805">
    <property type="component" value="Unassembled WGS sequence"/>
</dbReference>